<comment type="caution">
    <text evidence="2">The sequence shown here is derived from an EMBL/GenBank/DDBJ whole genome shotgun (WGS) entry which is preliminary data.</text>
</comment>
<dbReference type="GO" id="GO:0004519">
    <property type="term" value="F:endonuclease activity"/>
    <property type="evidence" value="ECO:0007669"/>
    <property type="project" value="UniProtKB-KW"/>
</dbReference>
<keyword evidence="3" id="KW-1185">Reference proteome</keyword>
<evidence type="ECO:0000313" key="2">
    <source>
        <dbReference type="EMBL" id="MCY9519539.1"/>
    </source>
</evidence>
<keyword evidence="2" id="KW-0255">Endonuclease</keyword>
<dbReference type="RefSeq" id="WP_140397909.1">
    <property type="nucleotide sequence ID" value="NZ_JAMDLV010000015.1"/>
</dbReference>
<feature type="chain" id="PRO_5046743759" evidence="1">
    <location>
        <begin position="28"/>
        <end position="308"/>
    </location>
</feature>
<dbReference type="Proteomes" id="UP001207626">
    <property type="component" value="Unassembled WGS sequence"/>
</dbReference>
<evidence type="ECO:0000313" key="3">
    <source>
        <dbReference type="Proteomes" id="UP001207626"/>
    </source>
</evidence>
<keyword evidence="2" id="KW-0378">Hydrolase</keyword>
<protein>
    <submittedName>
        <fullName evidence="2">HNH endonuclease</fullName>
    </submittedName>
</protein>
<dbReference type="CDD" id="cd00085">
    <property type="entry name" value="HNHc"/>
    <property type="match status" value="1"/>
</dbReference>
<proteinExistence type="predicted"/>
<organism evidence="2 3">
    <name type="scientific">Paenibacillus apiarius</name>
    <dbReference type="NCBI Taxonomy" id="46240"/>
    <lineage>
        <taxon>Bacteria</taxon>
        <taxon>Bacillati</taxon>
        <taxon>Bacillota</taxon>
        <taxon>Bacilli</taxon>
        <taxon>Bacillales</taxon>
        <taxon>Paenibacillaceae</taxon>
        <taxon>Paenibacillus</taxon>
    </lineage>
</organism>
<keyword evidence="1" id="KW-0732">Signal</keyword>
<name>A0ABT4DQD9_9BACL</name>
<feature type="signal peptide" evidence="1">
    <location>
        <begin position="1"/>
        <end position="27"/>
    </location>
</feature>
<keyword evidence="2" id="KW-0540">Nuclease</keyword>
<dbReference type="EMBL" id="JAMDLW010000008">
    <property type="protein sequence ID" value="MCY9519539.1"/>
    <property type="molecule type" value="Genomic_DNA"/>
</dbReference>
<evidence type="ECO:0000256" key="1">
    <source>
        <dbReference type="SAM" id="SignalP"/>
    </source>
</evidence>
<accession>A0ABT4DQD9</accession>
<dbReference type="InterPro" id="IPR003615">
    <property type="entry name" value="HNH_nuc"/>
</dbReference>
<gene>
    <name evidence="2" type="ORF">M5X09_07555</name>
</gene>
<sequence>MRKMKWLLSLLLVFTLSIGLLSQFVVAQSQDQNHVASYSSYAQVVKDKSVNPNEIKEVSYILYYDNKSGKSWTEQITPQQRDRFLTNPNQSLSTGVSGVLYTVLLQPIEGNYELEVRARINGFIGDKPHRIDFKLEIAKSVTRAGTAYGKGSLTKSLTGILGVQVGKEATHTFKINETGYWTGIITATAKNMLGNVLGSDVAYTRQILTNKRADVYPFYVDPVSGIVMKEPDRTDWAKTSSTPWTTGDRGEYIKKYSELYPRNGKNWPEYDIHHIRPRERGGTNAFDNLIPLLRTFHNGTVTPWWSGY</sequence>
<reference evidence="2 3" key="1">
    <citation type="submission" date="2022-05" db="EMBL/GenBank/DDBJ databases">
        <title>Genome Sequencing of Bee-Associated Microbes.</title>
        <authorList>
            <person name="Dunlap C."/>
        </authorList>
    </citation>
    <scope>NUCLEOTIDE SEQUENCE [LARGE SCALE GENOMIC DNA]</scope>
    <source>
        <strain evidence="2 3">NRRL NRS-1438</strain>
    </source>
</reference>